<reference evidence="1" key="1">
    <citation type="submission" date="2018-02" db="EMBL/GenBank/DDBJ databases">
        <title>Rhizophora mucronata_Transcriptome.</title>
        <authorList>
            <person name="Meera S.P."/>
            <person name="Sreeshan A."/>
            <person name="Augustine A."/>
        </authorList>
    </citation>
    <scope>NUCLEOTIDE SEQUENCE</scope>
    <source>
        <tissue evidence="1">Leaf</tissue>
    </source>
</reference>
<organism evidence="1">
    <name type="scientific">Rhizophora mucronata</name>
    <name type="common">Asiatic mangrove</name>
    <dbReference type="NCBI Taxonomy" id="61149"/>
    <lineage>
        <taxon>Eukaryota</taxon>
        <taxon>Viridiplantae</taxon>
        <taxon>Streptophyta</taxon>
        <taxon>Embryophyta</taxon>
        <taxon>Tracheophyta</taxon>
        <taxon>Spermatophyta</taxon>
        <taxon>Magnoliopsida</taxon>
        <taxon>eudicotyledons</taxon>
        <taxon>Gunneridae</taxon>
        <taxon>Pentapetalae</taxon>
        <taxon>rosids</taxon>
        <taxon>fabids</taxon>
        <taxon>Malpighiales</taxon>
        <taxon>Rhizophoraceae</taxon>
        <taxon>Rhizophora</taxon>
    </lineage>
</organism>
<dbReference type="EMBL" id="GGEC01076637">
    <property type="protein sequence ID" value="MBX57121.1"/>
    <property type="molecule type" value="Transcribed_RNA"/>
</dbReference>
<evidence type="ECO:0000313" key="1">
    <source>
        <dbReference type="EMBL" id="MBX57121.1"/>
    </source>
</evidence>
<accession>A0A2P2PQZ8</accession>
<name>A0A2P2PQZ8_RHIMU</name>
<dbReference type="AlphaFoldDB" id="A0A2P2PQZ8"/>
<proteinExistence type="predicted"/>
<protein>
    <submittedName>
        <fullName evidence="1">Uncharacterized protein</fullName>
    </submittedName>
</protein>
<sequence length="35" mass="4039">MTLLFRKRERGEPAGIFYLMSSNPFSFLTLPFSSP</sequence>